<accession>A0A976IDE8</accession>
<proteinExistence type="predicted"/>
<evidence type="ECO:0008006" key="4">
    <source>
        <dbReference type="Google" id="ProtNLM"/>
    </source>
</evidence>
<sequence>MKFFTTILFTAAIATKYVLANEANTTTSAPATEMMADSPVTTATTDSKHVIGSILDEISQTFGSNALAYSSASGSESGSRFGIAYVGDNSTSTNDGASIQMTSLAMLTILATIAAALL</sequence>
<comment type="caution">
    <text evidence="2">The sequence shown here is derived from an EMBL/GenBank/DDBJ whole genome shotgun (WGS) entry which is preliminary data.</text>
</comment>
<evidence type="ECO:0000313" key="3">
    <source>
        <dbReference type="Proteomes" id="UP000294530"/>
    </source>
</evidence>
<protein>
    <recommendedName>
        <fullName evidence="4">Secreted protein</fullName>
    </recommendedName>
</protein>
<keyword evidence="3" id="KW-1185">Reference proteome</keyword>
<dbReference type="RefSeq" id="XP_067816954.1">
    <property type="nucleotide sequence ID" value="XM_067964041.1"/>
</dbReference>
<dbReference type="KEGG" id="blac:94349712"/>
<feature type="signal peptide" evidence="1">
    <location>
        <begin position="1"/>
        <end position="20"/>
    </location>
</feature>
<keyword evidence="1" id="KW-0732">Signal</keyword>
<name>A0A976IDE8_BRELC</name>
<feature type="chain" id="PRO_5036894672" description="Secreted protein" evidence="1">
    <location>
        <begin position="21"/>
        <end position="118"/>
    </location>
</feature>
<dbReference type="EMBL" id="SHOA02000013">
    <property type="protein sequence ID" value="TDH67455.1"/>
    <property type="molecule type" value="Genomic_DNA"/>
</dbReference>
<reference evidence="2 3" key="1">
    <citation type="journal article" date="2021" name="Genome Biol.">
        <title>AFLAP: assembly-free linkage analysis pipeline using k-mers from genome sequencing data.</title>
        <authorList>
            <person name="Fletcher K."/>
            <person name="Zhang L."/>
            <person name="Gil J."/>
            <person name="Han R."/>
            <person name="Cavanaugh K."/>
            <person name="Michelmore R."/>
        </authorList>
    </citation>
    <scope>NUCLEOTIDE SEQUENCE [LARGE SCALE GENOMIC DNA]</scope>
    <source>
        <strain evidence="2 3">SF5</strain>
    </source>
</reference>
<evidence type="ECO:0000313" key="2">
    <source>
        <dbReference type="EMBL" id="TDH67455.1"/>
    </source>
</evidence>
<evidence type="ECO:0000256" key="1">
    <source>
        <dbReference type="SAM" id="SignalP"/>
    </source>
</evidence>
<dbReference type="Proteomes" id="UP000294530">
    <property type="component" value="Unassembled WGS sequence"/>
</dbReference>
<gene>
    <name evidence="2" type="ORF">CCR75_005967</name>
</gene>
<dbReference type="GeneID" id="94349712"/>
<dbReference type="AlphaFoldDB" id="A0A976IDE8"/>
<organism evidence="2 3">
    <name type="scientific">Bremia lactucae</name>
    <name type="common">Lettuce downy mildew</name>
    <dbReference type="NCBI Taxonomy" id="4779"/>
    <lineage>
        <taxon>Eukaryota</taxon>
        <taxon>Sar</taxon>
        <taxon>Stramenopiles</taxon>
        <taxon>Oomycota</taxon>
        <taxon>Peronosporomycetes</taxon>
        <taxon>Peronosporales</taxon>
        <taxon>Peronosporaceae</taxon>
        <taxon>Bremia</taxon>
    </lineage>
</organism>